<feature type="domain" description="HMG box" evidence="3">
    <location>
        <begin position="105"/>
        <end position="173"/>
    </location>
</feature>
<feature type="DNA-binding region" description="HMG box" evidence="2">
    <location>
        <begin position="105"/>
        <end position="173"/>
    </location>
</feature>
<dbReference type="HOGENOM" id="CLU_082854_2_1_1"/>
<sequence>MSGGRPKRPMSAWLLFCEAKRDEVKRDNPEIAFTEINKVIAGKWKALTEEEKKPFEEEAAKRFEEYKGKKALYEAECGDVYYNRRVYDEPEYTGKRRRVKDVNAPKKGQNAYMLWCHSVREDLRKANPEMPMKDILRELGQKWKDLDPSEKEKWEEKAKEDRDRFLREKEEYESIRY</sequence>
<dbReference type="KEGG" id="gtt:GUITHDRAFT_163895"/>
<dbReference type="InterPro" id="IPR009071">
    <property type="entry name" value="HMG_box_dom"/>
</dbReference>
<reference evidence="6" key="2">
    <citation type="submission" date="2012-11" db="EMBL/GenBank/DDBJ databases">
        <authorList>
            <person name="Kuo A."/>
            <person name="Curtis B.A."/>
            <person name="Tanifuji G."/>
            <person name="Burki F."/>
            <person name="Gruber A."/>
            <person name="Irimia M."/>
            <person name="Maruyama S."/>
            <person name="Arias M.C."/>
            <person name="Ball S.G."/>
            <person name="Gile G.H."/>
            <person name="Hirakawa Y."/>
            <person name="Hopkins J.F."/>
            <person name="Rensing S.A."/>
            <person name="Schmutz J."/>
            <person name="Symeonidi A."/>
            <person name="Elias M."/>
            <person name="Eveleigh R.J."/>
            <person name="Herman E.K."/>
            <person name="Klute M.J."/>
            <person name="Nakayama T."/>
            <person name="Obornik M."/>
            <person name="Reyes-Prieto A."/>
            <person name="Armbrust E.V."/>
            <person name="Aves S.J."/>
            <person name="Beiko R.G."/>
            <person name="Coutinho P."/>
            <person name="Dacks J.B."/>
            <person name="Durnford D.G."/>
            <person name="Fast N.M."/>
            <person name="Green B.R."/>
            <person name="Grisdale C."/>
            <person name="Hempe F."/>
            <person name="Henrissat B."/>
            <person name="Hoppner M.P."/>
            <person name="Ishida K.-I."/>
            <person name="Kim E."/>
            <person name="Koreny L."/>
            <person name="Kroth P.G."/>
            <person name="Liu Y."/>
            <person name="Malik S.-B."/>
            <person name="Maier U.G."/>
            <person name="McRose D."/>
            <person name="Mock T."/>
            <person name="Neilson J.A."/>
            <person name="Onodera N.T."/>
            <person name="Poole A.M."/>
            <person name="Pritham E.J."/>
            <person name="Richards T.A."/>
            <person name="Rocap G."/>
            <person name="Roy S.W."/>
            <person name="Sarai C."/>
            <person name="Schaack S."/>
            <person name="Shirato S."/>
            <person name="Slamovits C.H."/>
            <person name="Spencer D.F."/>
            <person name="Suzuki S."/>
            <person name="Worden A.Z."/>
            <person name="Zauner S."/>
            <person name="Barry K."/>
            <person name="Bell C."/>
            <person name="Bharti A.K."/>
            <person name="Crow J.A."/>
            <person name="Grimwood J."/>
            <person name="Kramer R."/>
            <person name="Lindquist E."/>
            <person name="Lucas S."/>
            <person name="Salamov A."/>
            <person name="McFadden G.I."/>
            <person name="Lane C.E."/>
            <person name="Keeling P.J."/>
            <person name="Gray M.W."/>
            <person name="Grigoriev I.V."/>
            <person name="Archibald J.M."/>
        </authorList>
    </citation>
    <scope>NUCLEOTIDE SEQUENCE</scope>
    <source>
        <strain evidence="6">CCMP2712</strain>
    </source>
</reference>
<dbReference type="OMA" id="SHAFFGQ"/>
<dbReference type="GO" id="GO:0003677">
    <property type="term" value="F:DNA binding"/>
    <property type="evidence" value="ECO:0007669"/>
    <property type="project" value="UniProtKB-UniRule"/>
</dbReference>
<reference evidence="4 6" key="1">
    <citation type="journal article" date="2012" name="Nature">
        <title>Algal genomes reveal evolutionary mosaicism and the fate of nucleomorphs.</title>
        <authorList>
            <consortium name="DOE Joint Genome Institute"/>
            <person name="Curtis B.A."/>
            <person name="Tanifuji G."/>
            <person name="Burki F."/>
            <person name="Gruber A."/>
            <person name="Irimia M."/>
            <person name="Maruyama S."/>
            <person name="Arias M.C."/>
            <person name="Ball S.G."/>
            <person name="Gile G.H."/>
            <person name="Hirakawa Y."/>
            <person name="Hopkins J.F."/>
            <person name="Kuo A."/>
            <person name="Rensing S.A."/>
            <person name="Schmutz J."/>
            <person name="Symeonidi A."/>
            <person name="Elias M."/>
            <person name="Eveleigh R.J."/>
            <person name="Herman E.K."/>
            <person name="Klute M.J."/>
            <person name="Nakayama T."/>
            <person name="Obornik M."/>
            <person name="Reyes-Prieto A."/>
            <person name="Armbrust E.V."/>
            <person name="Aves S.J."/>
            <person name="Beiko R.G."/>
            <person name="Coutinho P."/>
            <person name="Dacks J.B."/>
            <person name="Durnford D.G."/>
            <person name="Fast N.M."/>
            <person name="Green B.R."/>
            <person name="Grisdale C.J."/>
            <person name="Hempel F."/>
            <person name="Henrissat B."/>
            <person name="Hoppner M.P."/>
            <person name="Ishida K."/>
            <person name="Kim E."/>
            <person name="Koreny L."/>
            <person name="Kroth P.G."/>
            <person name="Liu Y."/>
            <person name="Malik S.B."/>
            <person name="Maier U.G."/>
            <person name="McRose D."/>
            <person name="Mock T."/>
            <person name="Neilson J.A."/>
            <person name="Onodera N.T."/>
            <person name="Poole A.M."/>
            <person name="Pritham E.J."/>
            <person name="Richards T.A."/>
            <person name="Rocap G."/>
            <person name="Roy S.W."/>
            <person name="Sarai C."/>
            <person name="Schaack S."/>
            <person name="Shirato S."/>
            <person name="Slamovits C.H."/>
            <person name="Spencer D.F."/>
            <person name="Suzuki S."/>
            <person name="Worden A.Z."/>
            <person name="Zauner S."/>
            <person name="Barry K."/>
            <person name="Bell C."/>
            <person name="Bharti A.K."/>
            <person name="Crow J.A."/>
            <person name="Grimwood J."/>
            <person name="Kramer R."/>
            <person name="Lindquist E."/>
            <person name="Lucas S."/>
            <person name="Salamov A."/>
            <person name="McFadden G.I."/>
            <person name="Lane C.E."/>
            <person name="Keeling P.J."/>
            <person name="Gray M.W."/>
            <person name="Grigoriev I.V."/>
            <person name="Archibald J.M."/>
        </authorList>
    </citation>
    <scope>NUCLEOTIDE SEQUENCE</scope>
    <source>
        <strain evidence="4 6">CCMP2712</strain>
    </source>
</reference>
<dbReference type="EnsemblProtists" id="EKX43291">
    <property type="protein sequence ID" value="EKX43291"/>
    <property type="gene ID" value="GUITHDRAFT_163895"/>
</dbReference>
<protein>
    <recommendedName>
        <fullName evidence="3">HMG box domain-containing protein</fullName>
    </recommendedName>
</protein>
<reference evidence="5" key="3">
    <citation type="submission" date="2015-06" db="UniProtKB">
        <authorList>
            <consortium name="EnsemblProtists"/>
        </authorList>
    </citation>
    <scope>IDENTIFICATION</scope>
</reference>
<dbReference type="EMBL" id="JH993011">
    <property type="protein sequence ID" value="EKX43291.1"/>
    <property type="molecule type" value="Genomic_DNA"/>
</dbReference>
<accession>L1J476</accession>
<dbReference type="Gene3D" id="1.10.30.10">
    <property type="entry name" value="High mobility group box domain"/>
    <property type="match status" value="2"/>
</dbReference>
<dbReference type="PANTHER" id="PTHR48112:SF22">
    <property type="entry name" value="MITOCHONDRIAL TRANSCRIPTION FACTOR A, ISOFORM B"/>
    <property type="match status" value="1"/>
</dbReference>
<name>L1J476_GUITC</name>
<dbReference type="STRING" id="905079.L1J476"/>
<dbReference type="Pfam" id="PF00505">
    <property type="entry name" value="HMG_box"/>
    <property type="match status" value="2"/>
</dbReference>
<dbReference type="Proteomes" id="UP000011087">
    <property type="component" value="Unassembled WGS sequence"/>
</dbReference>
<gene>
    <name evidence="4" type="ORF">GUITHDRAFT_163895</name>
</gene>
<dbReference type="SMART" id="SM00398">
    <property type="entry name" value="HMG"/>
    <property type="match status" value="2"/>
</dbReference>
<dbReference type="GO" id="GO:0005634">
    <property type="term" value="C:nucleus"/>
    <property type="evidence" value="ECO:0007669"/>
    <property type="project" value="UniProtKB-UniRule"/>
</dbReference>
<keyword evidence="6" id="KW-1185">Reference proteome</keyword>
<dbReference type="InterPro" id="IPR050342">
    <property type="entry name" value="HMGB"/>
</dbReference>
<evidence type="ECO:0000313" key="5">
    <source>
        <dbReference type="EnsemblProtists" id="EKX43291"/>
    </source>
</evidence>
<keyword evidence="2" id="KW-0539">Nucleus</keyword>
<dbReference type="RefSeq" id="XP_005830271.1">
    <property type="nucleotide sequence ID" value="XM_005830214.1"/>
</dbReference>
<evidence type="ECO:0000256" key="2">
    <source>
        <dbReference type="PROSITE-ProRule" id="PRU00267"/>
    </source>
</evidence>
<proteinExistence type="predicted"/>
<dbReference type="InterPro" id="IPR036910">
    <property type="entry name" value="HMG_box_dom_sf"/>
</dbReference>
<dbReference type="GeneID" id="17300027"/>
<dbReference type="PaxDb" id="55529-EKX43291"/>
<dbReference type="eggNOG" id="KOG0381">
    <property type="taxonomic scope" value="Eukaryota"/>
</dbReference>
<dbReference type="SUPFAM" id="SSF47095">
    <property type="entry name" value="HMG-box"/>
    <property type="match status" value="2"/>
</dbReference>
<evidence type="ECO:0000313" key="6">
    <source>
        <dbReference type="Proteomes" id="UP000011087"/>
    </source>
</evidence>
<dbReference type="PANTHER" id="PTHR48112">
    <property type="entry name" value="HIGH MOBILITY GROUP PROTEIN DSP1"/>
    <property type="match status" value="1"/>
</dbReference>
<evidence type="ECO:0000259" key="3">
    <source>
        <dbReference type="PROSITE" id="PS50118"/>
    </source>
</evidence>
<dbReference type="AlphaFoldDB" id="L1J476"/>
<evidence type="ECO:0000313" key="4">
    <source>
        <dbReference type="EMBL" id="EKX43291.1"/>
    </source>
</evidence>
<organism evidence="4">
    <name type="scientific">Guillardia theta (strain CCMP2712)</name>
    <name type="common">Cryptophyte</name>
    <dbReference type="NCBI Taxonomy" id="905079"/>
    <lineage>
        <taxon>Eukaryota</taxon>
        <taxon>Cryptophyceae</taxon>
        <taxon>Pyrenomonadales</taxon>
        <taxon>Geminigeraceae</taxon>
        <taxon>Guillardia</taxon>
    </lineage>
</organism>
<keyword evidence="1 2" id="KW-0238">DNA-binding</keyword>
<dbReference type="PROSITE" id="PS50118">
    <property type="entry name" value="HMG_BOX_2"/>
    <property type="match status" value="2"/>
</dbReference>
<dbReference type="OrthoDB" id="1919336at2759"/>
<feature type="DNA-binding region" description="HMG box" evidence="2">
    <location>
        <begin position="6"/>
        <end position="74"/>
    </location>
</feature>
<evidence type="ECO:0000256" key="1">
    <source>
        <dbReference type="ARBA" id="ARBA00023125"/>
    </source>
</evidence>
<feature type="domain" description="HMG box" evidence="3">
    <location>
        <begin position="6"/>
        <end position="74"/>
    </location>
</feature>